<reference evidence="2 3" key="1">
    <citation type="submission" date="2018-01" db="EMBL/GenBank/DDBJ databases">
        <title>The whole genome sequencing and assembly of Halobacillus litoralis ERB031 strain.</title>
        <authorList>
            <person name="Lee S.-J."/>
            <person name="Park M.-K."/>
            <person name="Kim J.-Y."/>
            <person name="Lee Y.-J."/>
            <person name="Yi H."/>
            <person name="Bahn Y.-S."/>
            <person name="Kim J.F."/>
            <person name="Lee D.-W."/>
        </authorList>
    </citation>
    <scope>NUCLEOTIDE SEQUENCE [LARGE SCALE GENOMIC DNA]</scope>
    <source>
        <strain evidence="2 3">ERB 031</strain>
    </source>
</reference>
<dbReference type="KEGG" id="hli:HLI_03245"/>
<gene>
    <name evidence="2" type="ORF">HLI_03245</name>
</gene>
<evidence type="ECO:0008006" key="4">
    <source>
        <dbReference type="Google" id="ProtNLM"/>
    </source>
</evidence>
<dbReference type="AlphaFoldDB" id="A0A410M9D1"/>
<dbReference type="OrthoDB" id="2991532at2"/>
<dbReference type="Proteomes" id="UP000287756">
    <property type="component" value="Chromosome"/>
</dbReference>
<keyword evidence="1" id="KW-0472">Membrane</keyword>
<keyword evidence="1" id="KW-1133">Transmembrane helix</keyword>
<sequence>MLKYIILSVLAVSTQLIAIFIWSEYVWLYKFANGGVGGAAIDHIQPVFWWIIAIEIFTISSLIAYKNYKEKYYHSHGD</sequence>
<keyword evidence="1" id="KW-0812">Transmembrane</keyword>
<feature type="transmembrane region" description="Helical" evidence="1">
    <location>
        <begin position="7"/>
        <end position="27"/>
    </location>
</feature>
<accession>A0A410M9D1</accession>
<dbReference type="RefSeq" id="WP_128523049.1">
    <property type="nucleotide sequence ID" value="NZ_CP026118.1"/>
</dbReference>
<feature type="transmembrane region" description="Helical" evidence="1">
    <location>
        <begin position="47"/>
        <end position="65"/>
    </location>
</feature>
<name>A0A410M9D1_9BACI</name>
<evidence type="ECO:0000256" key="1">
    <source>
        <dbReference type="SAM" id="Phobius"/>
    </source>
</evidence>
<evidence type="ECO:0000313" key="2">
    <source>
        <dbReference type="EMBL" id="QAS51297.1"/>
    </source>
</evidence>
<evidence type="ECO:0000313" key="3">
    <source>
        <dbReference type="Proteomes" id="UP000287756"/>
    </source>
</evidence>
<organism evidence="2 3">
    <name type="scientific">Halobacillus litoralis</name>
    <dbReference type="NCBI Taxonomy" id="45668"/>
    <lineage>
        <taxon>Bacteria</taxon>
        <taxon>Bacillati</taxon>
        <taxon>Bacillota</taxon>
        <taxon>Bacilli</taxon>
        <taxon>Bacillales</taxon>
        <taxon>Bacillaceae</taxon>
        <taxon>Halobacillus</taxon>
    </lineage>
</organism>
<dbReference type="EMBL" id="CP026118">
    <property type="protein sequence ID" value="QAS51297.1"/>
    <property type="molecule type" value="Genomic_DNA"/>
</dbReference>
<proteinExistence type="predicted"/>
<protein>
    <recommendedName>
        <fullName evidence="4">DUF3923 domain-containing protein</fullName>
    </recommendedName>
</protein>